<feature type="region of interest" description="Disordered" evidence="1">
    <location>
        <begin position="207"/>
        <end position="233"/>
    </location>
</feature>
<organism evidence="2 3">
    <name type="scientific">Asparagus officinalis</name>
    <name type="common">Garden asparagus</name>
    <dbReference type="NCBI Taxonomy" id="4686"/>
    <lineage>
        <taxon>Eukaryota</taxon>
        <taxon>Viridiplantae</taxon>
        <taxon>Streptophyta</taxon>
        <taxon>Embryophyta</taxon>
        <taxon>Tracheophyta</taxon>
        <taxon>Spermatophyta</taxon>
        <taxon>Magnoliopsida</taxon>
        <taxon>Liliopsida</taxon>
        <taxon>Asparagales</taxon>
        <taxon>Asparagaceae</taxon>
        <taxon>Asparagoideae</taxon>
        <taxon>Asparagus</taxon>
    </lineage>
</organism>
<dbReference type="Gramene" id="ONK75066">
    <property type="protein sequence ID" value="ONK75066"/>
    <property type="gene ID" value="A4U43_C03F12960"/>
</dbReference>
<protein>
    <recommendedName>
        <fullName evidence="4">GBF-interacting protein 1 N-terminal domain-containing protein</fullName>
    </recommendedName>
</protein>
<feature type="compositionally biased region" description="Basic and acidic residues" evidence="1">
    <location>
        <begin position="142"/>
        <end position="161"/>
    </location>
</feature>
<evidence type="ECO:0000256" key="1">
    <source>
        <dbReference type="SAM" id="MobiDB-lite"/>
    </source>
</evidence>
<name>A0A5P1F9K0_ASPOF</name>
<sequence length="643" mass="70560">MRKDSFHPVEEIKDKRKENTGYMVLAGKRAHVEHKQQWAKSHTFWGPTRRGYTQNAVPEITREFRVVRDNRMKLNNTKDIMPGSPQNSSKDHQIERTTNVRNLRSSRNLIDLEHSAQENSDGCSLCQHLNGRCDSIPAHAKYEKSSWSESSDKSSVPKEKQMSVSNSRGMAAKELNNKSQTHPVACASSNCVIGVYSSSSHLVHVPSSRSSGSVGSSRHELGPVGVRQKSTADHSVTFTSKLGNSSSVPLSERDDSFSRDNATTLKRNQPYRSYAFKPFIPSMSIRKSSSSSQSDVKPHYQVMGYQKAVRTNMKWKPKSSLKLDVDSSDATNHSSQEPISGLSERLLQVNISKNEHVIIPEHLRVSESERAGLVFGSFGADSVSIKSIPLASKAFKDAKESSYFPSSSTSAEDPDGFGDSLADQSGPVDSYFRNSSSDISASAAEPTVPINDEPIRPRDIESYPDIGLIQSRSPPCSSCEPLQNTPPNLADFSAYDPRMNAGVPFSRKIMEGSAQAHGFSLAPESDVDIWTQNPSDLASLRPAPPYNLSGQAQAHQTYLPAAHGVNPALNPLSFPSPHLQYQNLYYHPQQGAIAAQTNPIVHQREVHPGWAGNSGIGIVPAASAQVGAYQQSQLEHLHWTNSF</sequence>
<proteinExistence type="predicted"/>
<feature type="region of interest" description="Disordered" evidence="1">
    <location>
        <begin position="75"/>
        <end position="101"/>
    </location>
</feature>
<dbReference type="Proteomes" id="UP000243459">
    <property type="component" value="Chromosome 3"/>
</dbReference>
<dbReference type="PANTHER" id="PTHR47070">
    <property type="entry name" value="HYDROXYPROLINE-RICH GLYCOPROTEIN-LIKE"/>
    <property type="match status" value="1"/>
</dbReference>
<evidence type="ECO:0008006" key="4">
    <source>
        <dbReference type="Google" id="ProtNLM"/>
    </source>
</evidence>
<dbReference type="AlphaFoldDB" id="A0A5P1F9K0"/>
<gene>
    <name evidence="2" type="ORF">A4U43_C03F12960</name>
</gene>
<feature type="region of interest" description="Disordered" evidence="1">
    <location>
        <begin position="142"/>
        <end position="169"/>
    </location>
</feature>
<accession>A0A5P1F9K0</accession>
<evidence type="ECO:0000313" key="2">
    <source>
        <dbReference type="EMBL" id="ONK75066.1"/>
    </source>
</evidence>
<feature type="compositionally biased region" description="Polar residues" evidence="1">
    <location>
        <begin position="75"/>
        <end position="88"/>
    </location>
</feature>
<dbReference type="PANTHER" id="PTHR47070:SF2">
    <property type="entry name" value="OS06G0206100 PROTEIN"/>
    <property type="match status" value="1"/>
</dbReference>
<dbReference type="EMBL" id="CM007383">
    <property type="protein sequence ID" value="ONK75066.1"/>
    <property type="molecule type" value="Genomic_DNA"/>
</dbReference>
<feature type="region of interest" description="Disordered" evidence="1">
    <location>
        <begin position="402"/>
        <end position="457"/>
    </location>
</feature>
<reference evidence="3" key="1">
    <citation type="journal article" date="2017" name="Nat. Commun.">
        <title>The asparagus genome sheds light on the origin and evolution of a young Y chromosome.</title>
        <authorList>
            <person name="Harkess A."/>
            <person name="Zhou J."/>
            <person name="Xu C."/>
            <person name="Bowers J.E."/>
            <person name="Van der Hulst R."/>
            <person name="Ayyampalayam S."/>
            <person name="Mercati F."/>
            <person name="Riccardi P."/>
            <person name="McKain M.R."/>
            <person name="Kakrana A."/>
            <person name="Tang H."/>
            <person name="Ray J."/>
            <person name="Groenendijk J."/>
            <person name="Arikit S."/>
            <person name="Mathioni S.M."/>
            <person name="Nakano M."/>
            <person name="Shan H."/>
            <person name="Telgmann-Rauber A."/>
            <person name="Kanno A."/>
            <person name="Yue Z."/>
            <person name="Chen H."/>
            <person name="Li W."/>
            <person name="Chen Y."/>
            <person name="Xu X."/>
            <person name="Zhang Y."/>
            <person name="Luo S."/>
            <person name="Chen H."/>
            <person name="Gao J."/>
            <person name="Mao Z."/>
            <person name="Pires J.C."/>
            <person name="Luo M."/>
            <person name="Kudrna D."/>
            <person name="Wing R.A."/>
            <person name="Meyers B.C."/>
            <person name="Yi K."/>
            <person name="Kong H."/>
            <person name="Lavrijsen P."/>
            <person name="Sunseri F."/>
            <person name="Falavigna A."/>
            <person name="Ye Y."/>
            <person name="Leebens-Mack J.H."/>
            <person name="Chen G."/>
        </authorList>
    </citation>
    <scope>NUCLEOTIDE SEQUENCE [LARGE SCALE GENOMIC DNA]</scope>
    <source>
        <strain evidence="3">cv. DH0086</strain>
    </source>
</reference>
<evidence type="ECO:0000313" key="3">
    <source>
        <dbReference type="Proteomes" id="UP000243459"/>
    </source>
</evidence>
<keyword evidence="3" id="KW-1185">Reference proteome</keyword>
<feature type="compositionally biased region" description="Low complexity" evidence="1">
    <location>
        <begin position="207"/>
        <end position="216"/>
    </location>
</feature>